<evidence type="ECO:0000313" key="1">
    <source>
        <dbReference type="EMBL" id="JAA64212.1"/>
    </source>
</evidence>
<dbReference type="Pfam" id="PF06342">
    <property type="entry name" value="DUF1057"/>
    <property type="match status" value="1"/>
</dbReference>
<protein>
    <recommendedName>
        <fullName evidence="2">Hydrolase/acyltransferase</fullName>
    </recommendedName>
</protein>
<accession>L7MK60</accession>
<dbReference type="InterPro" id="IPR010463">
    <property type="entry name" value="DUF1057"/>
</dbReference>
<name>L7MK60_RHIPC</name>
<dbReference type="SUPFAM" id="SSF53474">
    <property type="entry name" value="alpha/beta-Hydrolases"/>
    <property type="match status" value="1"/>
</dbReference>
<dbReference type="Gene3D" id="3.40.50.1820">
    <property type="entry name" value="alpha/beta hydrolase"/>
    <property type="match status" value="1"/>
</dbReference>
<reference evidence="1" key="1">
    <citation type="submission" date="2012-11" db="EMBL/GenBank/DDBJ databases">
        <authorList>
            <person name="Lucero-Rivera Y.E."/>
            <person name="Tovar-Ramirez D."/>
        </authorList>
    </citation>
    <scope>NUCLEOTIDE SEQUENCE</scope>
    <source>
        <tissue evidence="1">Salivary gland</tissue>
    </source>
</reference>
<feature type="non-terminal residue" evidence="1">
    <location>
        <position position="1"/>
    </location>
</feature>
<dbReference type="InterPro" id="IPR029058">
    <property type="entry name" value="AB_hydrolase_fold"/>
</dbReference>
<proteinExistence type="evidence at transcript level"/>
<organism evidence="1">
    <name type="scientific">Rhipicephalus pulchellus</name>
    <name type="common">Yellow backed tick</name>
    <name type="synonym">Dermacentor pulchellus</name>
    <dbReference type="NCBI Taxonomy" id="72859"/>
    <lineage>
        <taxon>Eukaryota</taxon>
        <taxon>Metazoa</taxon>
        <taxon>Ecdysozoa</taxon>
        <taxon>Arthropoda</taxon>
        <taxon>Chelicerata</taxon>
        <taxon>Arachnida</taxon>
        <taxon>Acari</taxon>
        <taxon>Parasitiformes</taxon>
        <taxon>Ixodida</taxon>
        <taxon>Ixodoidea</taxon>
        <taxon>Ixodidae</taxon>
        <taxon>Rhipicephalinae</taxon>
        <taxon>Rhipicephalus</taxon>
        <taxon>Rhipicephalus</taxon>
    </lineage>
</organism>
<dbReference type="AlphaFoldDB" id="L7MK60"/>
<dbReference type="PANTHER" id="PTHR47533">
    <property type="entry name" value="PROTEIN CBG21859"/>
    <property type="match status" value="1"/>
</dbReference>
<dbReference type="ESTHER" id="9acar-l7mk60">
    <property type="family name" value="Duf_1057"/>
</dbReference>
<sequence length="441" mass="50075">VFEWSLRLYDTNCRRRKRKPDVVVTMASTSGSARRMLRLASQLARPMVAGGSVKPAAVASAHCCWPVSAPGAIALRGFSSAPLCCQMQTTELYREEAIPLQKAEQKKTAVIHEGPYKERHVTVHTCAELFREWKHTRPGYKHVNEDGISVPLTYIHTGLDRQAAADEPVVFALHGAPGTYREFDSLVPVLDAQGASVIVPTLPDLNFTMKTQSFWHSVEERTDLLKKFLKAINVREIDMMVAHSSSMYPMLHLALRDPEINIKSLVFIAPSGCRRITQLSPYWMMKSFDAWFRVPWLQEFLCWLAVYIVRLLGKPNNNQMKGTILSMITVRNSKYDEAGPMVCELKRRGVPMLMFYGERDKLIDAAVSEEMAAMMGVQLDSVHVYNGRDDKTAVLLQPGKPDGNCEVVCFKQGTHYAFKKYPNIFNDFILQFWKRNEHTRT</sequence>
<evidence type="ECO:0008006" key="2">
    <source>
        <dbReference type="Google" id="ProtNLM"/>
    </source>
</evidence>
<reference evidence="1" key="2">
    <citation type="journal article" date="2015" name="J. Proteomics">
        <title>Sexual differences in the sialomes of the zebra tick, Rhipicephalus pulchellus.</title>
        <authorList>
            <person name="Tan A.W."/>
            <person name="Francischetti I.M."/>
            <person name="Slovak M."/>
            <person name="Kini R.M."/>
            <person name="Ribeiro J.M."/>
        </authorList>
    </citation>
    <scope>NUCLEOTIDE SEQUENCE</scope>
    <source>
        <tissue evidence="1">Salivary gland</tissue>
    </source>
</reference>
<dbReference type="EMBL" id="GACK01000822">
    <property type="protein sequence ID" value="JAA64212.1"/>
    <property type="molecule type" value="mRNA"/>
</dbReference>
<dbReference type="PANTHER" id="PTHR47533:SF4">
    <property type="entry name" value="AB HYDROLASE-1 DOMAIN-CONTAINING PROTEIN"/>
    <property type="match status" value="1"/>
</dbReference>